<dbReference type="EMBL" id="PGOL01001525">
    <property type="protein sequence ID" value="PKI57206.1"/>
    <property type="molecule type" value="Genomic_DNA"/>
</dbReference>
<gene>
    <name evidence="1" type="ORF">CRG98_022391</name>
</gene>
<keyword evidence="2" id="KW-1185">Reference proteome</keyword>
<dbReference type="Proteomes" id="UP000233551">
    <property type="component" value="Unassembled WGS sequence"/>
</dbReference>
<dbReference type="AlphaFoldDB" id="A0A2I0JNV7"/>
<reference evidence="1 2" key="1">
    <citation type="submission" date="2017-11" db="EMBL/GenBank/DDBJ databases">
        <title>De-novo sequencing of pomegranate (Punica granatum L.) genome.</title>
        <authorList>
            <person name="Akparov Z."/>
            <person name="Amiraslanov A."/>
            <person name="Hajiyeva S."/>
            <person name="Abbasov M."/>
            <person name="Kaur K."/>
            <person name="Hamwieh A."/>
            <person name="Solovyev V."/>
            <person name="Salamov A."/>
            <person name="Braich B."/>
            <person name="Kosarev P."/>
            <person name="Mahmoud A."/>
            <person name="Hajiyev E."/>
            <person name="Babayeva S."/>
            <person name="Izzatullayeva V."/>
            <person name="Mammadov A."/>
            <person name="Mammadov A."/>
            <person name="Sharifova S."/>
            <person name="Ojaghi J."/>
            <person name="Eynullazada K."/>
            <person name="Bayramov B."/>
            <person name="Abdulazimova A."/>
            <person name="Shahmuradov I."/>
        </authorList>
    </citation>
    <scope>NUCLEOTIDE SEQUENCE [LARGE SCALE GENOMIC DNA]</scope>
    <source>
        <strain evidence="2">cv. AG2017</strain>
        <tissue evidence="1">Leaf</tissue>
    </source>
</reference>
<accession>A0A2I0JNV7</accession>
<proteinExistence type="predicted"/>
<name>A0A2I0JNV7_PUNGR</name>
<evidence type="ECO:0000313" key="1">
    <source>
        <dbReference type="EMBL" id="PKI57206.1"/>
    </source>
</evidence>
<organism evidence="1 2">
    <name type="scientific">Punica granatum</name>
    <name type="common">Pomegranate</name>
    <dbReference type="NCBI Taxonomy" id="22663"/>
    <lineage>
        <taxon>Eukaryota</taxon>
        <taxon>Viridiplantae</taxon>
        <taxon>Streptophyta</taxon>
        <taxon>Embryophyta</taxon>
        <taxon>Tracheophyta</taxon>
        <taxon>Spermatophyta</taxon>
        <taxon>Magnoliopsida</taxon>
        <taxon>eudicotyledons</taxon>
        <taxon>Gunneridae</taxon>
        <taxon>Pentapetalae</taxon>
        <taxon>rosids</taxon>
        <taxon>malvids</taxon>
        <taxon>Myrtales</taxon>
        <taxon>Lythraceae</taxon>
        <taxon>Punica</taxon>
    </lineage>
</organism>
<sequence>MHGRRISRFIAELSSIAAGPETIHQIRFPPFVPIGFSEAKQRLPRLIPFLNSMIASIGRVRGPLTL</sequence>
<evidence type="ECO:0000313" key="2">
    <source>
        <dbReference type="Proteomes" id="UP000233551"/>
    </source>
</evidence>
<protein>
    <submittedName>
        <fullName evidence="1">Uncharacterized protein</fullName>
    </submittedName>
</protein>
<comment type="caution">
    <text evidence="1">The sequence shown here is derived from an EMBL/GenBank/DDBJ whole genome shotgun (WGS) entry which is preliminary data.</text>
</comment>